<dbReference type="AlphaFoldDB" id="A0A839R2E3"/>
<evidence type="ECO:0000313" key="4">
    <source>
        <dbReference type="Proteomes" id="UP000568050"/>
    </source>
</evidence>
<dbReference type="InterPro" id="IPR029058">
    <property type="entry name" value="AB_hydrolase_fold"/>
</dbReference>
<keyword evidence="1" id="KW-0378">Hydrolase</keyword>
<sequence>MNDNEKPQVAAVEIGDGDGAPVVFIHGLFGRGRNFSSIAKGMQPGFRCHLIDLPNHGMSAWTEDFSYTSTADIVAEHLRDGIAAGGPVDIVGHSMGGKVAMLIALRHPDLVRRLVVVDIAPVGDGGPNGDSPSGRGDFKHLLDTLARLDLDSLTGRTDADRRLAADVPDASVRAFLLQNLSRTHRAGSHKDSPTGDGFHWQPNFPLLHRAIDQIKDWPANEIDGSSFTGPVLWIAGADSDYIRAEDLPVMRALFPSVLQVTIKNARHWVHADQPDAFISALRTFLRADQKTAAAQV</sequence>
<dbReference type="Gene3D" id="3.40.50.1820">
    <property type="entry name" value="alpha/beta hydrolase"/>
    <property type="match status" value="1"/>
</dbReference>
<name>A0A839R2E3_9MICO</name>
<proteinExistence type="predicted"/>
<feature type="domain" description="AB hydrolase-1" evidence="2">
    <location>
        <begin position="21"/>
        <end position="273"/>
    </location>
</feature>
<reference evidence="3 4" key="1">
    <citation type="submission" date="2020-08" db="EMBL/GenBank/DDBJ databases">
        <title>Sequencing the genomes of 1000 actinobacteria strains.</title>
        <authorList>
            <person name="Klenk H.-P."/>
        </authorList>
    </citation>
    <scope>NUCLEOTIDE SEQUENCE [LARGE SCALE GENOMIC DNA]</scope>
    <source>
        <strain evidence="3 4">DSM 23040</strain>
    </source>
</reference>
<keyword evidence="4" id="KW-1185">Reference proteome</keyword>
<dbReference type="EMBL" id="JACHWP010000002">
    <property type="protein sequence ID" value="MBB3022996.1"/>
    <property type="molecule type" value="Genomic_DNA"/>
</dbReference>
<dbReference type="PANTHER" id="PTHR46118:SF4">
    <property type="entry name" value="PROTEIN ABHD11"/>
    <property type="match status" value="1"/>
</dbReference>
<organism evidence="3 4">
    <name type="scientific">Helcobacillus massiliensis</name>
    <dbReference type="NCBI Taxonomy" id="521392"/>
    <lineage>
        <taxon>Bacteria</taxon>
        <taxon>Bacillati</taxon>
        <taxon>Actinomycetota</taxon>
        <taxon>Actinomycetes</taxon>
        <taxon>Micrococcales</taxon>
        <taxon>Dermabacteraceae</taxon>
        <taxon>Helcobacillus</taxon>
    </lineage>
</organism>
<dbReference type="Pfam" id="PF00561">
    <property type="entry name" value="Abhydrolase_1"/>
    <property type="match status" value="1"/>
</dbReference>
<evidence type="ECO:0000256" key="1">
    <source>
        <dbReference type="ARBA" id="ARBA00022801"/>
    </source>
</evidence>
<comment type="caution">
    <text evidence="3">The sequence shown here is derived from an EMBL/GenBank/DDBJ whole genome shotgun (WGS) entry which is preliminary data.</text>
</comment>
<dbReference type="RefSeq" id="WP_183375720.1">
    <property type="nucleotide sequence ID" value="NZ_CBCSFZ010000001.1"/>
</dbReference>
<dbReference type="SUPFAM" id="SSF53474">
    <property type="entry name" value="alpha/beta-Hydrolases"/>
    <property type="match status" value="1"/>
</dbReference>
<evidence type="ECO:0000259" key="2">
    <source>
        <dbReference type="Pfam" id="PF00561"/>
    </source>
</evidence>
<dbReference type="Proteomes" id="UP000568050">
    <property type="component" value="Unassembled WGS sequence"/>
</dbReference>
<evidence type="ECO:0000313" key="3">
    <source>
        <dbReference type="EMBL" id="MBB3022996.1"/>
    </source>
</evidence>
<protein>
    <submittedName>
        <fullName evidence="3">Pimeloyl-ACP methyl ester carboxylesterase</fullName>
    </submittedName>
</protein>
<dbReference type="InterPro" id="IPR000073">
    <property type="entry name" value="AB_hydrolase_1"/>
</dbReference>
<dbReference type="GO" id="GO:0016787">
    <property type="term" value="F:hydrolase activity"/>
    <property type="evidence" value="ECO:0007669"/>
    <property type="project" value="UniProtKB-KW"/>
</dbReference>
<gene>
    <name evidence="3" type="ORF">FHX50_001279</name>
</gene>
<dbReference type="PRINTS" id="PR00111">
    <property type="entry name" value="ABHYDROLASE"/>
</dbReference>
<dbReference type="PANTHER" id="PTHR46118">
    <property type="entry name" value="PROTEIN ABHD11"/>
    <property type="match status" value="1"/>
</dbReference>
<accession>A0A839R2E3</accession>